<dbReference type="EMBL" id="JANKHH010000005">
    <property type="protein sequence ID" value="MCR2834395.1"/>
    <property type="molecule type" value="Genomic_DNA"/>
</dbReference>
<organism evidence="1 2">
    <name type="scientific">Parerythrobacter lacustris</name>
    <dbReference type="NCBI Taxonomy" id="2969984"/>
    <lineage>
        <taxon>Bacteria</taxon>
        <taxon>Pseudomonadati</taxon>
        <taxon>Pseudomonadota</taxon>
        <taxon>Alphaproteobacteria</taxon>
        <taxon>Sphingomonadales</taxon>
        <taxon>Erythrobacteraceae</taxon>
        <taxon>Parerythrobacter</taxon>
    </lineage>
</organism>
<gene>
    <name evidence="1" type="ORF">NSO95_10600</name>
</gene>
<evidence type="ECO:0000313" key="2">
    <source>
        <dbReference type="Proteomes" id="UP001206067"/>
    </source>
</evidence>
<accession>A0ABT1XRX4</accession>
<protein>
    <submittedName>
        <fullName evidence="1">Uncharacterized protein</fullName>
    </submittedName>
</protein>
<name>A0ABT1XRX4_9SPHN</name>
<reference evidence="1 2" key="1">
    <citation type="submission" date="2022-08" db="EMBL/GenBank/DDBJ databases">
        <title>Polyphasic taxonomy analysis of Qipengyuania sp.RS5-5.</title>
        <authorList>
            <person name="Xamxidin M."/>
            <person name="Wu M."/>
        </authorList>
    </citation>
    <scope>NUCLEOTIDE SEQUENCE [LARGE SCALE GENOMIC DNA]</scope>
    <source>
        <strain evidence="1 2">RS5-5</strain>
    </source>
</reference>
<dbReference type="Proteomes" id="UP001206067">
    <property type="component" value="Unassembled WGS sequence"/>
</dbReference>
<proteinExistence type="predicted"/>
<dbReference type="RefSeq" id="WP_257596198.1">
    <property type="nucleotide sequence ID" value="NZ_JANKHH010000005.1"/>
</dbReference>
<evidence type="ECO:0000313" key="1">
    <source>
        <dbReference type="EMBL" id="MCR2834395.1"/>
    </source>
</evidence>
<sequence length="457" mass="49573">MGDIVADVGDLFWKLELAAHAAQSHKLAGRRQSLIANAAQQLLASLLALGMLMWLALRHRGTPSAEAHRILSKTTTVFAAHGEDTTRTRHLRHALATSGAAPRTVLMLGRPSCSVGAAAKRFDPAATINGATFLRPLDLTSVIVSLPRAVAELLRGFAEVRRYRLPLPLRDRIAIAFRVALGIAHAQWWRSAAGGLEISCAIFAHTGNSDTSRLEQAMQAQGTRTIHVVHGTNIGWSFAGLSDLAVFQTGADARLGTGLPGYGRCIHLPIEKPEPACQTGDWALLTSYTHLQNSAYRENGAQADCDLVEWVRKAAILMGQDPKRIFWRPHPQIDLVATRERERLKAAIAQAGFSLWPQGLPYQAIGKFAVAVTTPSTALTDGLRLGQPVIVASVTPLQRDLLYSRYPLLAEDEAALAQLIARVLDPQHRERAFAEAWQAIEPGAPPDIARLLAINPV</sequence>
<keyword evidence="2" id="KW-1185">Reference proteome</keyword>
<comment type="caution">
    <text evidence="1">The sequence shown here is derived from an EMBL/GenBank/DDBJ whole genome shotgun (WGS) entry which is preliminary data.</text>
</comment>